<dbReference type="Proteomes" id="UP001149821">
    <property type="component" value="Unassembled WGS sequence"/>
</dbReference>
<feature type="region of interest" description="Disordered" evidence="14">
    <location>
        <begin position="1171"/>
        <end position="1190"/>
    </location>
</feature>
<evidence type="ECO:0000313" key="20">
    <source>
        <dbReference type="Proteomes" id="UP001149821"/>
    </source>
</evidence>
<feature type="transmembrane region" description="Helical" evidence="15">
    <location>
        <begin position="303"/>
        <end position="320"/>
    </location>
</feature>
<evidence type="ECO:0000256" key="1">
    <source>
        <dbReference type="ARBA" id="ARBA00000085"/>
    </source>
</evidence>
<dbReference type="Pfam" id="PF01627">
    <property type="entry name" value="Hpt"/>
    <property type="match status" value="1"/>
</dbReference>
<dbReference type="PROSITE" id="PS50110">
    <property type="entry name" value="RESPONSE_REGULATORY"/>
    <property type="match status" value="1"/>
</dbReference>
<name>A0ABT5QQE4_9GAMM</name>
<evidence type="ECO:0000256" key="10">
    <source>
        <dbReference type="ARBA" id="ARBA00023012"/>
    </source>
</evidence>
<evidence type="ECO:0000259" key="18">
    <source>
        <dbReference type="PROSITE" id="PS50894"/>
    </source>
</evidence>
<dbReference type="PANTHER" id="PTHR45339:SF1">
    <property type="entry name" value="HYBRID SIGNAL TRANSDUCTION HISTIDINE KINASE J"/>
    <property type="match status" value="1"/>
</dbReference>
<dbReference type="CDD" id="cd00082">
    <property type="entry name" value="HisKA"/>
    <property type="match status" value="1"/>
</dbReference>
<evidence type="ECO:0000256" key="11">
    <source>
        <dbReference type="ARBA" id="ARBA00023136"/>
    </source>
</evidence>
<keyword evidence="8" id="KW-0067">ATP-binding</keyword>
<dbReference type="SUPFAM" id="SSF52172">
    <property type="entry name" value="CheY-like"/>
    <property type="match status" value="1"/>
</dbReference>
<dbReference type="PROSITE" id="PS50894">
    <property type="entry name" value="HPT"/>
    <property type="match status" value="1"/>
</dbReference>
<gene>
    <name evidence="19" type="ORF">LRP49_18680</name>
</gene>
<feature type="domain" description="Histidine kinase" evidence="16">
    <location>
        <begin position="642"/>
        <end position="862"/>
    </location>
</feature>
<feature type="compositionally biased region" description="Low complexity" evidence="14">
    <location>
        <begin position="1171"/>
        <end position="1182"/>
    </location>
</feature>
<dbReference type="SUPFAM" id="SSF55781">
    <property type="entry name" value="GAF domain-like"/>
    <property type="match status" value="1"/>
</dbReference>
<dbReference type="InterPro" id="IPR001789">
    <property type="entry name" value="Sig_transdc_resp-reg_receiver"/>
</dbReference>
<evidence type="ECO:0000259" key="17">
    <source>
        <dbReference type="PROSITE" id="PS50110"/>
    </source>
</evidence>
<evidence type="ECO:0000256" key="13">
    <source>
        <dbReference type="PROSITE-ProRule" id="PRU00169"/>
    </source>
</evidence>
<dbReference type="InterPro" id="IPR005467">
    <property type="entry name" value="His_kinase_dom"/>
</dbReference>
<keyword evidence="9 15" id="KW-1133">Transmembrane helix</keyword>
<dbReference type="InterPro" id="IPR003661">
    <property type="entry name" value="HisK_dim/P_dom"/>
</dbReference>
<dbReference type="PROSITE" id="PS50109">
    <property type="entry name" value="HIS_KIN"/>
    <property type="match status" value="1"/>
</dbReference>
<dbReference type="Gene3D" id="3.30.450.20">
    <property type="entry name" value="PAS domain"/>
    <property type="match status" value="1"/>
</dbReference>
<evidence type="ECO:0000256" key="6">
    <source>
        <dbReference type="ARBA" id="ARBA00022692"/>
    </source>
</evidence>
<keyword evidence="20" id="KW-1185">Reference proteome</keyword>
<dbReference type="CDD" id="cd17546">
    <property type="entry name" value="REC_hyHK_CKI1_RcsC-like"/>
    <property type="match status" value="1"/>
</dbReference>
<evidence type="ECO:0000256" key="8">
    <source>
        <dbReference type="ARBA" id="ARBA00022840"/>
    </source>
</evidence>
<evidence type="ECO:0000256" key="12">
    <source>
        <dbReference type="PROSITE-ProRule" id="PRU00110"/>
    </source>
</evidence>
<evidence type="ECO:0000259" key="16">
    <source>
        <dbReference type="PROSITE" id="PS50109"/>
    </source>
</evidence>
<sequence length="1299" mass="145182">MLNHPNFSQESRRTLAQLVVSGGAVVLIILLSFLWFFRSVYQETHYKLEYFLNSELDTATVLLQDWFEHKDRELTIMQNDAALIRDLETLTSVDKPQFRDIVLAQRALNPYLNSFTLSALILVSPSNEVAISVGDKKAMPMSFLTSTVAQIRAAGHYISTPVKLNNDDESSSVIYGFVVDKEQVGSSTASVLIAIKPSQSFDQLFTTHDVTENRLFFITDQSGNIIAPSFMQRNASDSPFLTQHYGDYFNRTHERFINTKGYPDQNGIDVIGTWQWLPSHSLGVVVEFKADRALNTIEFTQKYLLAVFLAVVVTLSLFFIRHANILLKIGFSKSYLESILRNYRDGVLVIDEKGRVTSSNQAAITLLEAPENCRVGEVHQLKALESDENALLIGAVEKAYLGALSLSEMESVQTLGDEREIRYLSFKASKQKIGGIHHVVIVIRDISKQLNVEAKLSRGNALYSVFNTVQDLYMTTGDSDRSFKKALAVLSTFTDSELAAMIAIKNDEQTLLYTHTQNSTANQFTVLPEPLLHYAQQCIKLKRTGFSQDAEHIDSENPLFGQYVLIPLITKGEAIGVIFLAGRHFEYDDEVINWIAPVVKSICSMMYSDKQTQLNQEVTVALRHAKEEAEQANEAKSTFLAMMSHEIRTPINGIIGMSEVLGNTKLAYEQSHYNETISTSANALLDIINDVLDLSKIEAGKMTVRHESMCLSELIENVTNIVAPRVKDTVSFSSYLDPRLPIRVISDFSKLRQTLVNIAGNSAKFTETGYVDISFILLDKNDGHCTIEMKVTDTGIGIDKADLKKVFEKFSQIDNTSKRRFQGTGLGLPICYKFVELLGGSIEADSDIGKGSTFTITLSVAMDPKNIKDLSKPSPVLEQQRVLVISRSVSQVSNIMKYLEYHDMQCVVARNEHSALVTLENAPGFMYTLVDHTVSLEELRPLLAVENFTKHVIYLADIKGVLTHRPYSISASLTAPFTILNLTQALEVIAHMDSKGQTRDEIFAQLTERVIISKRQETALIQTGLSILVAEDHPVNQDLITTVLKNLGCHPTLADNGAIAFERYMSDRFDMVFMDCQMPVMDGYETTQRIREIEAKNHLPAIPILAMTANAMASDRARCLDVGMTEYIAKPFKQQELIDLMNSLIREHKITGTDNTSPAQTIDHVMPEHVATPSTASSTPSADHSEQQEDCFDLSTLKETTGDDPELLMMLIDRYRETQSSDINAMEAAWQAENYQDLRKTAHKMKGAALMVGAIEFSEQCKALEQLDFTQTVPEELITAIKHMSDDLCERMASAVKVI</sequence>
<dbReference type="SUPFAM" id="SSF47226">
    <property type="entry name" value="Histidine-containing phosphotransfer domain, HPT domain"/>
    <property type="match status" value="1"/>
</dbReference>
<evidence type="ECO:0000256" key="3">
    <source>
        <dbReference type="ARBA" id="ARBA00012438"/>
    </source>
</evidence>
<evidence type="ECO:0000256" key="7">
    <source>
        <dbReference type="ARBA" id="ARBA00022741"/>
    </source>
</evidence>
<evidence type="ECO:0000313" key="19">
    <source>
        <dbReference type="EMBL" id="MDD1783197.1"/>
    </source>
</evidence>
<comment type="subcellular location">
    <subcellularLocation>
        <location evidence="2">Cell membrane</location>
        <topology evidence="2">Multi-pass membrane protein</topology>
    </subcellularLocation>
</comment>
<dbReference type="EMBL" id="JAJUBB010000016">
    <property type="protein sequence ID" value="MDD1783197.1"/>
    <property type="molecule type" value="Genomic_DNA"/>
</dbReference>
<dbReference type="Gene3D" id="3.40.50.2300">
    <property type="match status" value="1"/>
</dbReference>
<evidence type="ECO:0000256" key="15">
    <source>
        <dbReference type="SAM" id="Phobius"/>
    </source>
</evidence>
<dbReference type="Gene3D" id="3.30.565.10">
    <property type="entry name" value="Histidine kinase-like ATPase, C-terminal domain"/>
    <property type="match status" value="1"/>
</dbReference>
<dbReference type="Gene3D" id="1.10.287.130">
    <property type="match status" value="1"/>
</dbReference>
<keyword evidence="6 15" id="KW-0812">Transmembrane</keyword>
<dbReference type="InterPro" id="IPR011006">
    <property type="entry name" value="CheY-like_superfamily"/>
</dbReference>
<comment type="caution">
    <text evidence="19">The sequence shown here is derived from an EMBL/GenBank/DDBJ whole genome shotgun (WGS) entry which is preliminary data.</text>
</comment>
<feature type="modified residue" description="4-aspartylphosphate" evidence="13">
    <location>
        <position position="1075"/>
    </location>
</feature>
<dbReference type="CDD" id="cd16922">
    <property type="entry name" value="HATPase_EvgS-ArcB-TorS-like"/>
    <property type="match status" value="1"/>
</dbReference>
<dbReference type="RefSeq" id="WP_274143908.1">
    <property type="nucleotide sequence ID" value="NZ_JAJUBB010000016.1"/>
</dbReference>
<evidence type="ECO:0000256" key="2">
    <source>
        <dbReference type="ARBA" id="ARBA00004651"/>
    </source>
</evidence>
<dbReference type="InterPro" id="IPR004358">
    <property type="entry name" value="Sig_transdc_His_kin-like_C"/>
</dbReference>
<dbReference type="SUPFAM" id="SSF55874">
    <property type="entry name" value="ATPase domain of HSP90 chaperone/DNA topoisomerase II/histidine kinase"/>
    <property type="match status" value="1"/>
</dbReference>
<dbReference type="CDD" id="cd00088">
    <property type="entry name" value="HPT"/>
    <property type="match status" value="1"/>
</dbReference>
<dbReference type="SMART" id="SM00388">
    <property type="entry name" value="HisKA"/>
    <property type="match status" value="1"/>
</dbReference>
<comment type="catalytic activity">
    <reaction evidence="1">
        <text>ATP + protein L-histidine = ADP + protein N-phospho-L-histidine.</text>
        <dbReference type="EC" id="2.7.13.3"/>
    </reaction>
</comment>
<dbReference type="PRINTS" id="PR00344">
    <property type="entry name" value="BCTRLSENSOR"/>
</dbReference>
<accession>A0ABT5QQE4</accession>
<dbReference type="InterPro" id="IPR036097">
    <property type="entry name" value="HisK_dim/P_sf"/>
</dbReference>
<dbReference type="InterPro" id="IPR003594">
    <property type="entry name" value="HATPase_dom"/>
</dbReference>
<dbReference type="Pfam" id="PF02518">
    <property type="entry name" value="HATPase_c"/>
    <property type="match status" value="1"/>
</dbReference>
<evidence type="ECO:0000256" key="5">
    <source>
        <dbReference type="ARBA" id="ARBA00022553"/>
    </source>
</evidence>
<dbReference type="Pfam" id="PF00072">
    <property type="entry name" value="Response_reg"/>
    <property type="match status" value="1"/>
</dbReference>
<keyword evidence="7" id="KW-0547">Nucleotide-binding</keyword>
<feature type="modified residue" description="Phosphohistidine" evidence="12">
    <location>
        <position position="1243"/>
    </location>
</feature>
<proteinExistence type="predicted"/>
<organism evidence="19 20">
    <name type="scientific">Enterovibrio qingdaonensis</name>
    <dbReference type="NCBI Taxonomy" id="2899818"/>
    <lineage>
        <taxon>Bacteria</taxon>
        <taxon>Pseudomonadati</taxon>
        <taxon>Pseudomonadota</taxon>
        <taxon>Gammaproteobacteria</taxon>
        <taxon>Vibrionales</taxon>
        <taxon>Vibrionaceae</taxon>
        <taxon>Enterovibrio</taxon>
    </lineage>
</organism>
<dbReference type="PANTHER" id="PTHR45339">
    <property type="entry name" value="HYBRID SIGNAL TRANSDUCTION HISTIDINE KINASE J"/>
    <property type="match status" value="1"/>
</dbReference>
<keyword evidence="5 13" id="KW-0597">Phosphoprotein</keyword>
<keyword evidence="10" id="KW-0902">Two-component regulatory system</keyword>
<feature type="domain" description="HPt" evidence="18">
    <location>
        <begin position="1204"/>
        <end position="1299"/>
    </location>
</feature>
<evidence type="ECO:0000256" key="4">
    <source>
        <dbReference type="ARBA" id="ARBA00022475"/>
    </source>
</evidence>
<dbReference type="EC" id="2.7.13.3" evidence="3"/>
<evidence type="ECO:0000256" key="14">
    <source>
        <dbReference type="SAM" id="MobiDB-lite"/>
    </source>
</evidence>
<dbReference type="SUPFAM" id="SSF47384">
    <property type="entry name" value="Homodimeric domain of signal transducing histidine kinase"/>
    <property type="match status" value="1"/>
</dbReference>
<dbReference type="SMART" id="SM00448">
    <property type="entry name" value="REC"/>
    <property type="match status" value="1"/>
</dbReference>
<evidence type="ECO:0000256" key="9">
    <source>
        <dbReference type="ARBA" id="ARBA00022989"/>
    </source>
</evidence>
<dbReference type="Gene3D" id="1.20.120.160">
    <property type="entry name" value="HPT domain"/>
    <property type="match status" value="1"/>
</dbReference>
<keyword evidence="4" id="KW-1003">Cell membrane</keyword>
<dbReference type="InterPro" id="IPR036890">
    <property type="entry name" value="HATPase_C_sf"/>
</dbReference>
<dbReference type="Pfam" id="PF00512">
    <property type="entry name" value="HisKA"/>
    <property type="match status" value="1"/>
</dbReference>
<reference evidence="19" key="1">
    <citation type="submission" date="2021-12" db="EMBL/GenBank/DDBJ databases">
        <title>Enterovibrio ZSDZ35 sp. nov. and Enterovibrio ZSDZ42 sp. nov., isolated from coastal seawater in Qingdao.</title>
        <authorList>
            <person name="Zhang P."/>
        </authorList>
    </citation>
    <scope>NUCLEOTIDE SEQUENCE</scope>
    <source>
        <strain evidence="19">ZSDZ35</strain>
    </source>
</reference>
<feature type="domain" description="Response regulatory" evidence="17">
    <location>
        <begin position="1026"/>
        <end position="1145"/>
    </location>
</feature>
<protein>
    <recommendedName>
        <fullName evidence="3">histidine kinase</fullName>
        <ecNumber evidence="3">2.7.13.3</ecNumber>
    </recommendedName>
</protein>
<dbReference type="SMART" id="SM00387">
    <property type="entry name" value="HATPase_c"/>
    <property type="match status" value="1"/>
</dbReference>
<dbReference type="InterPro" id="IPR008207">
    <property type="entry name" value="Sig_transdc_His_kin_Hpt_dom"/>
</dbReference>
<feature type="transmembrane region" description="Helical" evidence="15">
    <location>
        <begin position="15"/>
        <end position="37"/>
    </location>
</feature>
<keyword evidence="11 15" id="KW-0472">Membrane</keyword>
<dbReference type="InterPro" id="IPR036641">
    <property type="entry name" value="HPT_dom_sf"/>
</dbReference>